<accession>A0A6N2M2I1</accession>
<dbReference type="Gene3D" id="3.40.50.10090">
    <property type="match status" value="1"/>
</dbReference>
<sequence length="277" mass="29917">MPTLTSTTTMHNPTTTMHNPTTTTNKPTVAFTTPPNYANRLSHLLTLKSITPLWCPTITTEPTPQTLSSLALHLSPHSLNTFIIAALGKDVELIDSTFLLNFCGDDISRVNVLVPTIATPSGLVQLLGTGRGRKVLCPVPRVVGLEEPPVVPDFLRELEASGWVPIRVDAYETRWLGPTCGKGVVELSEGGLLDAMVFTSSGEVEGLLKSLREFGWDWEMVRRRWPHLVVAAHGPVTAAGAERLGVNVDVVSARSDSFQGVVDAVEAKLRGLDSSCM</sequence>
<dbReference type="Pfam" id="PF02602">
    <property type="entry name" value="HEM4"/>
    <property type="match status" value="1"/>
</dbReference>
<dbReference type="InterPro" id="IPR036108">
    <property type="entry name" value="4pyrrol_syn_uPrphyn_synt_sf"/>
</dbReference>
<dbReference type="PANTHER" id="PTHR38020">
    <property type="entry name" value="UROPORPHYRINOGEN-III SYNTHASE"/>
    <property type="match status" value="1"/>
</dbReference>
<proteinExistence type="predicted"/>
<dbReference type="GO" id="GO:0004852">
    <property type="term" value="F:uroporphyrinogen-III synthase activity"/>
    <property type="evidence" value="ECO:0007669"/>
    <property type="project" value="InterPro"/>
</dbReference>
<evidence type="ECO:0000256" key="1">
    <source>
        <dbReference type="SAM" id="MobiDB-lite"/>
    </source>
</evidence>
<feature type="domain" description="Tetrapyrrole biosynthesis uroporphyrinogen III synthase" evidence="2">
    <location>
        <begin position="113"/>
        <end position="256"/>
    </location>
</feature>
<dbReference type="InterPro" id="IPR003754">
    <property type="entry name" value="4pyrrol_synth_uPrphyn_synth"/>
</dbReference>
<reference evidence="3" key="1">
    <citation type="submission" date="2019-03" db="EMBL/GenBank/DDBJ databases">
        <authorList>
            <person name="Mank J."/>
            <person name="Almeida P."/>
        </authorList>
    </citation>
    <scope>NUCLEOTIDE SEQUENCE</scope>
    <source>
        <strain evidence="3">78183</strain>
    </source>
</reference>
<dbReference type="CDD" id="cd06578">
    <property type="entry name" value="HemD"/>
    <property type="match status" value="1"/>
</dbReference>
<dbReference type="PANTHER" id="PTHR38020:SF1">
    <property type="entry name" value="UROPORPHYRINOGEN-III SYNTHASE"/>
    <property type="match status" value="1"/>
</dbReference>
<name>A0A6N2M2I1_SALVM</name>
<evidence type="ECO:0000313" key="3">
    <source>
        <dbReference type="EMBL" id="VFU47786.1"/>
    </source>
</evidence>
<feature type="region of interest" description="Disordered" evidence="1">
    <location>
        <begin position="1"/>
        <end position="27"/>
    </location>
</feature>
<dbReference type="SUPFAM" id="SSF69618">
    <property type="entry name" value="HemD-like"/>
    <property type="match status" value="1"/>
</dbReference>
<dbReference type="AlphaFoldDB" id="A0A6N2M2I1"/>
<dbReference type="UniPathway" id="UPA00251">
    <property type="reaction ID" value="UER00320"/>
</dbReference>
<gene>
    <name evidence="3" type="ORF">SVIM_LOCUS308445</name>
</gene>
<organism evidence="3">
    <name type="scientific">Salix viminalis</name>
    <name type="common">Common osier</name>
    <name type="synonym">Basket willow</name>
    <dbReference type="NCBI Taxonomy" id="40686"/>
    <lineage>
        <taxon>Eukaryota</taxon>
        <taxon>Viridiplantae</taxon>
        <taxon>Streptophyta</taxon>
        <taxon>Embryophyta</taxon>
        <taxon>Tracheophyta</taxon>
        <taxon>Spermatophyta</taxon>
        <taxon>Magnoliopsida</taxon>
        <taxon>eudicotyledons</taxon>
        <taxon>Gunneridae</taxon>
        <taxon>Pentapetalae</taxon>
        <taxon>rosids</taxon>
        <taxon>fabids</taxon>
        <taxon>Malpighiales</taxon>
        <taxon>Salicaceae</taxon>
        <taxon>Saliceae</taxon>
        <taxon>Salix</taxon>
    </lineage>
</organism>
<evidence type="ECO:0000259" key="2">
    <source>
        <dbReference type="Pfam" id="PF02602"/>
    </source>
</evidence>
<dbReference type="GO" id="GO:0006782">
    <property type="term" value="P:protoporphyrinogen IX biosynthetic process"/>
    <property type="evidence" value="ECO:0007669"/>
    <property type="project" value="UniProtKB-UniPathway"/>
</dbReference>
<protein>
    <recommendedName>
        <fullName evidence="2">Tetrapyrrole biosynthesis uroporphyrinogen III synthase domain-containing protein</fullName>
    </recommendedName>
</protein>
<dbReference type="EMBL" id="CAADRP010001674">
    <property type="protein sequence ID" value="VFU47786.1"/>
    <property type="molecule type" value="Genomic_DNA"/>
</dbReference>